<comment type="caution">
    <text evidence="1">The sequence shown here is derived from an EMBL/GenBank/DDBJ whole genome shotgun (WGS) entry which is preliminary data.</text>
</comment>
<reference evidence="1 2" key="1">
    <citation type="submission" date="2019-04" db="EMBL/GenBank/DDBJ databases">
        <title>Annotation for the trematode Fasciola gigantica.</title>
        <authorList>
            <person name="Choi Y.-J."/>
        </authorList>
    </citation>
    <scope>NUCLEOTIDE SEQUENCE [LARGE SCALE GENOMIC DNA]</scope>
    <source>
        <strain evidence="1">Uganda_cow_1</strain>
    </source>
</reference>
<gene>
    <name evidence="1" type="ORF">FGIG_12259</name>
</gene>
<sequence>MIQAFKFHLFVSTSLFSFKNRKRTFPCIQGNLLIFLTLTFIGINCE</sequence>
<proteinExistence type="predicted"/>
<evidence type="ECO:0000313" key="1">
    <source>
        <dbReference type="EMBL" id="TPP56358.1"/>
    </source>
</evidence>
<accession>A0A504YCD7</accession>
<dbReference type="AlphaFoldDB" id="A0A504YCD7"/>
<dbReference type="EMBL" id="SUNJ01014625">
    <property type="protein sequence ID" value="TPP56358.1"/>
    <property type="molecule type" value="Genomic_DNA"/>
</dbReference>
<keyword evidence="2" id="KW-1185">Reference proteome</keyword>
<protein>
    <submittedName>
        <fullName evidence="1">Uncharacterized protein</fullName>
    </submittedName>
</protein>
<evidence type="ECO:0000313" key="2">
    <source>
        <dbReference type="Proteomes" id="UP000316759"/>
    </source>
</evidence>
<organism evidence="1 2">
    <name type="scientific">Fasciola gigantica</name>
    <name type="common">Giant liver fluke</name>
    <dbReference type="NCBI Taxonomy" id="46835"/>
    <lineage>
        <taxon>Eukaryota</taxon>
        <taxon>Metazoa</taxon>
        <taxon>Spiralia</taxon>
        <taxon>Lophotrochozoa</taxon>
        <taxon>Platyhelminthes</taxon>
        <taxon>Trematoda</taxon>
        <taxon>Digenea</taxon>
        <taxon>Plagiorchiida</taxon>
        <taxon>Echinostomata</taxon>
        <taxon>Echinostomatoidea</taxon>
        <taxon>Fasciolidae</taxon>
        <taxon>Fasciola</taxon>
    </lineage>
</organism>
<dbReference type="Proteomes" id="UP000316759">
    <property type="component" value="Unassembled WGS sequence"/>
</dbReference>
<name>A0A504YCD7_FASGI</name>